<keyword evidence="1" id="KW-0472">Membrane</keyword>
<sequence length="133" mass="14236">MKTNEPTRKTNEHTLKTCVRIYGALSTAALVAVVVVAATGQAPVNTFMWVRAVLLPVVAVPLHLLAVAAKRGSRRALDRLRTLTVIMPIAVVGVDLVPGVCPWWYAAAQAVCMLPVVRMALLVRGPARASSSR</sequence>
<feature type="transmembrane region" description="Helical" evidence="1">
    <location>
        <begin position="21"/>
        <end position="42"/>
    </location>
</feature>
<feature type="transmembrane region" description="Helical" evidence="1">
    <location>
        <begin position="48"/>
        <end position="68"/>
    </location>
</feature>
<comment type="caution">
    <text evidence="2">The sequence shown here is derived from an EMBL/GenBank/DDBJ whole genome shotgun (WGS) entry which is preliminary data.</text>
</comment>
<dbReference type="EMBL" id="BMVC01000004">
    <property type="protein sequence ID" value="GHC89684.1"/>
    <property type="molecule type" value="Genomic_DNA"/>
</dbReference>
<dbReference type="AlphaFoldDB" id="A0A918WW95"/>
<dbReference type="RefSeq" id="WP_189823473.1">
    <property type="nucleotide sequence ID" value="NZ_BMVC01000004.1"/>
</dbReference>
<proteinExistence type="predicted"/>
<evidence type="ECO:0000256" key="1">
    <source>
        <dbReference type="SAM" id="Phobius"/>
    </source>
</evidence>
<dbReference type="Proteomes" id="UP000638353">
    <property type="component" value="Unassembled WGS sequence"/>
</dbReference>
<evidence type="ECO:0000313" key="2">
    <source>
        <dbReference type="EMBL" id="GHC89684.1"/>
    </source>
</evidence>
<feature type="transmembrane region" description="Helical" evidence="1">
    <location>
        <begin position="80"/>
        <end position="97"/>
    </location>
</feature>
<gene>
    <name evidence="2" type="ORF">GCM10010334_23060</name>
</gene>
<evidence type="ECO:0000313" key="3">
    <source>
        <dbReference type="Proteomes" id="UP000638353"/>
    </source>
</evidence>
<protein>
    <submittedName>
        <fullName evidence="2">Uncharacterized protein</fullName>
    </submittedName>
</protein>
<name>A0A918WW95_9ACTN</name>
<accession>A0A918WW95</accession>
<keyword evidence="1" id="KW-1133">Transmembrane helix</keyword>
<organism evidence="2 3">
    <name type="scientific">Streptomyces finlayi</name>
    <dbReference type="NCBI Taxonomy" id="67296"/>
    <lineage>
        <taxon>Bacteria</taxon>
        <taxon>Bacillati</taxon>
        <taxon>Actinomycetota</taxon>
        <taxon>Actinomycetes</taxon>
        <taxon>Kitasatosporales</taxon>
        <taxon>Streptomycetaceae</taxon>
        <taxon>Streptomyces</taxon>
    </lineage>
</organism>
<keyword evidence="1" id="KW-0812">Transmembrane</keyword>
<reference evidence="2" key="2">
    <citation type="submission" date="2020-09" db="EMBL/GenBank/DDBJ databases">
        <authorList>
            <person name="Sun Q."/>
            <person name="Ohkuma M."/>
        </authorList>
    </citation>
    <scope>NUCLEOTIDE SEQUENCE</scope>
    <source>
        <strain evidence="2">JCM 4637</strain>
    </source>
</reference>
<reference evidence="2" key="1">
    <citation type="journal article" date="2014" name="Int. J. Syst. Evol. Microbiol.">
        <title>Complete genome sequence of Corynebacterium casei LMG S-19264T (=DSM 44701T), isolated from a smear-ripened cheese.</title>
        <authorList>
            <consortium name="US DOE Joint Genome Institute (JGI-PGF)"/>
            <person name="Walter F."/>
            <person name="Albersmeier A."/>
            <person name="Kalinowski J."/>
            <person name="Ruckert C."/>
        </authorList>
    </citation>
    <scope>NUCLEOTIDE SEQUENCE</scope>
    <source>
        <strain evidence="2">JCM 4637</strain>
    </source>
</reference>